<dbReference type="PANTHER" id="PTHR43440:SF1">
    <property type="entry name" value="UREASE"/>
    <property type="match status" value="1"/>
</dbReference>
<dbReference type="Pfam" id="PF00449">
    <property type="entry name" value="Urease_alpha"/>
    <property type="match status" value="1"/>
</dbReference>
<dbReference type="InterPro" id="IPR050112">
    <property type="entry name" value="Urease_alpha_subunit"/>
</dbReference>
<protein>
    <submittedName>
        <fullName evidence="5">Urease subunit alpha</fullName>
    </submittedName>
</protein>
<dbReference type="InterPro" id="IPR011059">
    <property type="entry name" value="Metal-dep_hydrolase_composite"/>
</dbReference>
<keyword evidence="2" id="KW-0378">Hydrolase</keyword>
<proteinExistence type="predicted"/>
<accession>A0ABW7PNW7</accession>
<evidence type="ECO:0000313" key="5">
    <source>
        <dbReference type="EMBL" id="MFH7599367.1"/>
    </source>
</evidence>
<dbReference type="SUPFAM" id="SSF51338">
    <property type="entry name" value="Composite domain of metallo-dependent hydrolases"/>
    <property type="match status" value="1"/>
</dbReference>
<dbReference type="PANTHER" id="PTHR43440">
    <property type="entry name" value="UREASE"/>
    <property type="match status" value="1"/>
</dbReference>
<sequence>MSRPSRHGDHCAPGSRHTDPYEYATVHGPRAGDRVRLGDSGLVVRVESDAQKPGDEFLAGFGKTARDGLHLKAAAVRETCDAVITNVLVIDAVLGIKKVSIGIREGRIHA</sequence>
<evidence type="ECO:0000313" key="6">
    <source>
        <dbReference type="Proteomes" id="UP001610631"/>
    </source>
</evidence>
<comment type="caution">
    <text evidence="5">The sequence shown here is derived from an EMBL/GenBank/DDBJ whole genome shotgun (WGS) entry which is preliminary data.</text>
</comment>
<dbReference type="Proteomes" id="UP001610631">
    <property type="component" value="Unassembled WGS sequence"/>
</dbReference>
<gene>
    <name evidence="5" type="ORF">WDV06_30355</name>
</gene>
<dbReference type="InterPro" id="IPR011612">
    <property type="entry name" value="Urease_alpha_N_dom"/>
</dbReference>
<organism evidence="5 6">
    <name type="scientific">Streptomyces racemochromogenes</name>
    <dbReference type="NCBI Taxonomy" id="67353"/>
    <lineage>
        <taxon>Bacteria</taxon>
        <taxon>Bacillati</taxon>
        <taxon>Actinomycetota</taxon>
        <taxon>Actinomycetes</taxon>
        <taxon>Kitasatosporales</taxon>
        <taxon>Streptomycetaceae</taxon>
        <taxon>Streptomyces</taxon>
    </lineage>
</organism>
<reference evidence="5 6" key="1">
    <citation type="submission" date="2024-03" db="EMBL/GenBank/DDBJ databases">
        <title>Whole genome sequencing of Streptomyces racemochromogenes, to identify antimicrobial biosynthetic gene clusters.</title>
        <authorList>
            <person name="Suryawanshi P."/>
            <person name="Krishnaraj P.U."/>
            <person name="Arun Y.P."/>
            <person name="Suryawanshi M.P."/>
            <person name="Rakshit O."/>
        </authorList>
    </citation>
    <scope>NUCLEOTIDE SEQUENCE [LARGE SCALE GENOMIC DNA]</scope>
    <source>
        <strain evidence="5 6">AUDT626</strain>
    </source>
</reference>
<feature type="compositionally biased region" description="Basic and acidic residues" evidence="3">
    <location>
        <begin position="1"/>
        <end position="20"/>
    </location>
</feature>
<feature type="non-terminal residue" evidence="5">
    <location>
        <position position="110"/>
    </location>
</feature>
<evidence type="ECO:0000259" key="4">
    <source>
        <dbReference type="Pfam" id="PF00449"/>
    </source>
</evidence>
<evidence type="ECO:0000256" key="1">
    <source>
        <dbReference type="ARBA" id="ARBA00022723"/>
    </source>
</evidence>
<dbReference type="EMBL" id="JBBDHD010000122">
    <property type="protein sequence ID" value="MFH7599367.1"/>
    <property type="molecule type" value="Genomic_DNA"/>
</dbReference>
<feature type="region of interest" description="Disordered" evidence="3">
    <location>
        <begin position="1"/>
        <end position="22"/>
    </location>
</feature>
<feature type="domain" description="Urease alpha-subunit N-terminal" evidence="4">
    <location>
        <begin position="22"/>
        <end position="109"/>
    </location>
</feature>
<name>A0ABW7PNW7_9ACTN</name>
<evidence type="ECO:0000256" key="2">
    <source>
        <dbReference type="ARBA" id="ARBA00022801"/>
    </source>
</evidence>
<evidence type="ECO:0000256" key="3">
    <source>
        <dbReference type="SAM" id="MobiDB-lite"/>
    </source>
</evidence>
<keyword evidence="1" id="KW-0479">Metal-binding</keyword>
<keyword evidence="6" id="KW-1185">Reference proteome</keyword>
<dbReference type="Gene3D" id="2.30.40.10">
    <property type="entry name" value="Urease, subunit C, domain 1"/>
    <property type="match status" value="1"/>
</dbReference>